<evidence type="ECO:0000256" key="6">
    <source>
        <dbReference type="ARBA" id="ARBA00023136"/>
    </source>
</evidence>
<sequence>MPSALCGLFFVAALFASGWQYGLYGLLGASVATATAYVLGVDRTIVEAGLRGFNGCLVATGYAVFLGPDHASTVILAIGGSVTVVMVTSALANILGTWNIPTFTMPFCIMASVMTVAAPSFQRVWHGGTDLAALPTAATGATRLSWDDLWHAFFGNIGQIFFMPQWYVGLLFLVGILVASRTAAAMACVGSVIGIFVAWALGSPASGVAQGLMGYNAVLVAMALCGVFIKLGSWSFAYAVIGAAAATGLTAAMGTFFAPFGGHTFTWPFVLTALVFVAAVPSFTRLSRT</sequence>
<feature type="transmembrane region" description="Helical" evidence="7">
    <location>
        <begin position="103"/>
        <end position="121"/>
    </location>
</feature>
<dbReference type="PANTHER" id="PTHR10464">
    <property type="entry name" value="UREA TRANSPORTER"/>
    <property type="match status" value="1"/>
</dbReference>
<dbReference type="AlphaFoldDB" id="A0A939F268"/>
<keyword evidence="3" id="KW-1003">Cell membrane</keyword>
<feature type="transmembrane region" description="Helical" evidence="7">
    <location>
        <begin position="183"/>
        <end position="202"/>
    </location>
</feature>
<comment type="caution">
    <text evidence="8">The sequence shown here is derived from an EMBL/GenBank/DDBJ whole genome shotgun (WGS) entry which is preliminary data.</text>
</comment>
<keyword evidence="9" id="KW-1185">Reference proteome</keyword>
<organism evidence="8 9">
    <name type="scientific">Streptomyces beijiangensis</name>
    <dbReference type="NCBI Taxonomy" id="163361"/>
    <lineage>
        <taxon>Bacteria</taxon>
        <taxon>Bacillati</taxon>
        <taxon>Actinomycetota</taxon>
        <taxon>Actinomycetes</taxon>
        <taxon>Kitasatosporales</taxon>
        <taxon>Streptomycetaceae</taxon>
        <taxon>Streptomyces</taxon>
    </lineage>
</organism>
<evidence type="ECO:0000256" key="1">
    <source>
        <dbReference type="ARBA" id="ARBA00004651"/>
    </source>
</evidence>
<feature type="transmembrane region" description="Helical" evidence="7">
    <location>
        <begin position="265"/>
        <end position="284"/>
    </location>
</feature>
<evidence type="ECO:0000313" key="8">
    <source>
        <dbReference type="EMBL" id="MBO0510835.1"/>
    </source>
</evidence>
<protein>
    <submittedName>
        <fullName evidence="8">Urea transporter</fullName>
    </submittedName>
</protein>
<keyword evidence="6 7" id="KW-0472">Membrane</keyword>
<feature type="transmembrane region" description="Helical" evidence="7">
    <location>
        <begin position="153"/>
        <end position="176"/>
    </location>
</feature>
<gene>
    <name evidence="8" type="ORF">J0695_03265</name>
</gene>
<dbReference type="GO" id="GO:0015204">
    <property type="term" value="F:urea transmembrane transporter activity"/>
    <property type="evidence" value="ECO:0007669"/>
    <property type="project" value="InterPro"/>
</dbReference>
<keyword evidence="4 7" id="KW-0812">Transmembrane</keyword>
<dbReference type="PANTHER" id="PTHR10464:SF4">
    <property type="entry name" value="UREA TRANSPORTER"/>
    <property type="match status" value="1"/>
</dbReference>
<name>A0A939F268_9ACTN</name>
<dbReference type="Pfam" id="PF03253">
    <property type="entry name" value="UT"/>
    <property type="match status" value="1"/>
</dbReference>
<evidence type="ECO:0000256" key="2">
    <source>
        <dbReference type="ARBA" id="ARBA00005914"/>
    </source>
</evidence>
<dbReference type="InterPro" id="IPR004937">
    <property type="entry name" value="Urea_transporter"/>
</dbReference>
<evidence type="ECO:0000256" key="5">
    <source>
        <dbReference type="ARBA" id="ARBA00022989"/>
    </source>
</evidence>
<evidence type="ECO:0000256" key="7">
    <source>
        <dbReference type="SAM" id="Phobius"/>
    </source>
</evidence>
<evidence type="ECO:0000256" key="3">
    <source>
        <dbReference type="ARBA" id="ARBA00022475"/>
    </source>
</evidence>
<dbReference type="InterPro" id="IPR029020">
    <property type="entry name" value="Ammonium/urea_transptr"/>
</dbReference>
<reference evidence="8" key="1">
    <citation type="submission" date="2021-03" db="EMBL/GenBank/DDBJ databases">
        <title>Streptomyces poriferae sp. nov., a novel marine sponge-derived Actinobacteria species with anti-MRSA activity.</title>
        <authorList>
            <person name="Sandoval-Powers M."/>
            <person name="Kralova S."/>
            <person name="Nguyen G.-S."/>
            <person name="Fawwal D."/>
            <person name="Degnes K."/>
            <person name="Klinkenberg G."/>
            <person name="Sletta H."/>
            <person name="Wentzel A."/>
            <person name="Liles M.R."/>
        </authorList>
    </citation>
    <scope>NUCLEOTIDE SEQUENCE</scope>
    <source>
        <strain evidence="8">DSM 41794</strain>
    </source>
</reference>
<feature type="transmembrane region" description="Helical" evidence="7">
    <location>
        <begin position="236"/>
        <end position="259"/>
    </location>
</feature>
<evidence type="ECO:0000256" key="4">
    <source>
        <dbReference type="ARBA" id="ARBA00022692"/>
    </source>
</evidence>
<dbReference type="GO" id="GO:0005886">
    <property type="term" value="C:plasma membrane"/>
    <property type="evidence" value="ECO:0007669"/>
    <property type="project" value="UniProtKB-SubCell"/>
</dbReference>
<keyword evidence="5 7" id="KW-1133">Transmembrane helix</keyword>
<accession>A0A939F268</accession>
<comment type="similarity">
    <text evidence="2">Belongs to the urea transporter family.</text>
</comment>
<dbReference type="EMBL" id="JAFLRJ010000025">
    <property type="protein sequence ID" value="MBO0510835.1"/>
    <property type="molecule type" value="Genomic_DNA"/>
</dbReference>
<dbReference type="Proteomes" id="UP000664167">
    <property type="component" value="Unassembled WGS sequence"/>
</dbReference>
<feature type="transmembrane region" description="Helical" evidence="7">
    <location>
        <begin position="74"/>
        <end position="96"/>
    </location>
</feature>
<comment type="subcellular location">
    <subcellularLocation>
        <location evidence="1">Cell membrane</location>
        <topology evidence="1">Multi-pass membrane protein</topology>
    </subcellularLocation>
</comment>
<dbReference type="Gene3D" id="1.10.3430.10">
    <property type="entry name" value="Ammonium transporter AmtB like domains"/>
    <property type="match status" value="1"/>
</dbReference>
<evidence type="ECO:0000313" key="9">
    <source>
        <dbReference type="Proteomes" id="UP000664167"/>
    </source>
</evidence>
<proteinExistence type="inferred from homology"/>
<feature type="transmembrane region" description="Helical" evidence="7">
    <location>
        <begin position="208"/>
        <end position="229"/>
    </location>
</feature>